<evidence type="ECO:0000313" key="4">
    <source>
        <dbReference type="Proteomes" id="UP001057280"/>
    </source>
</evidence>
<evidence type="ECO:0000313" key="3">
    <source>
        <dbReference type="EMBL" id="MCO8298457.1"/>
    </source>
</evidence>
<accession>A0AB35HQL7</accession>
<proteinExistence type="predicted"/>
<dbReference type="EMBL" id="JACACB010000023">
    <property type="protein sequence ID" value="MCO8298457.1"/>
    <property type="molecule type" value="Genomic_DNA"/>
</dbReference>
<feature type="compositionally biased region" description="Basic and acidic residues" evidence="1">
    <location>
        <begin position="153"/>
        <end position="181"/>
    </location>
</feature>
<dbReference type="RefSeq" id="WP_253210178.1">
    <property type="nucleotide sequence ID" value="NZ_JACACB010000023.1"/>
</dbReference>
<protein>
    <submittedName>
        <fullName evidence="3">Phage baseplate upper protein</fullName>
    </submittedName>
</protein>
<dbReference type="Gene3D" id="2.60.40.3350">
    <property type="match status" value="1"/>
</dbReference>
<evidence type="ECO:0000256" key="1">
    <source>
        <dbReference type="SAM" id="MobiDB-lite"/>
    </source>
</evidence>
<dbReference type="AlphaFoldDB" id="A0AB35HQL7"/>
<dbReference type="Pfam" id="PF10651">
    <property type="entry name" value="BppU_N"/>
    <property type="match status" value="1"/>
</dbReference>
<dbReference type="Proteomes" id="UP001057280">
    <property type="component" value="Unassembled WGS sequence"/>
</dbReference>
<evidence type="ECO:0000259" key="2">
    <source>
        <dbReference type="Pfam" id="PF10651"/>
    </source>
</evidence>
<gene>
    <name evidence="3" type="ORF">HXW75_08225</name>
</gene>
<reference evidence="3" key="2">
    <citation type="journal article" date="2021" name="BMC Microbiol.">
        <title>The diversity among the species Tetragenococcus halophilus including new isolates from a lupine seed fermentation.</title>
        <authorList>
            <person name="Link T."/>
            <person name="Vogel R.F."/>
            <person name="Ehrmann M.A."/>
        </authorList>
    </citation>
    <scope>NUCLEOTIDE SEQUENCE</scope>
    <source>
        <strain evidence="3">TMW 2.2257</strain>
    </source>
</reference>
<feature type="region of interest" description="Disordered" evidence="1">
    <location>
        <begin position="153"/>
        <end position="184"/>
    </location>
</feature>
<comment type="caution">
    <text evidence="3">The sequence shown here is derived from an EMBL/GenBank/DDBJ whole genome shotgun (WGS) entry which is preliminary data.</text>
</comment>
<sequence length="412" mass="46666">MPVLKKGEIKVRATAYGTEVKSTGYVFYSYDKNSSALFFQFRNQNGEPTDIANAKIHLLMILEDDEGKEFIPGQEDFEIISKPGGKAKFVLPEMLLSYQGKVAGYINLDFEDGSHTDEGQFSFRIRRSMITRVLPAMGDKYVQDFEDIKERVEQAEDSTRNDFKDSVESTGKAETKAKNDMQDSVDQVNKDYEVWKAEQEEEQTGFESDFADWKTTQETKQTNFESETSKKITDINQTLETTDSQVQETNNALENLDAYTKVETDEKLKEKADKTALNKKVEIGEREFLTPEKTFENFYQEDIESNRSTWLQVIVQGSVGYIFGTVKNTVELESGFSTVVCSLPEELDILTTTSVTITGNDNKSATIKIINSGDASNPNEVKMYRFKDKMEPSGATKGERFDLFGVFHIAIS</sequence>
<reference evidence="3" key="1">
    <citation type="submission" date="2020-06" db="EMBL/GenBank/DDBJ databases">
        <authorList>
            <person name="Link T."/>
            <person name="Ehrmann M."/>
        </authorList>
    </citation>
    <scope>NUCLEOTIDE SEQUENCE</scope>
    <source>
        <strain evidence="3">TMW 2.2257</strain>
    </source>
</reference>
<organism evidence="3 4">
    <name type="scientific">Tetragenococcus halophilus</name>
    <name type="common">Pediococcus halophilus</name>
    <dbReference type="NCBI Taxonomy" id="51669"/>
    <lineage>
        <taxon>Bacteria</taxon>
        <taxon>Bacillati</taxon>
        <taxon>Bacillota</taxon>
        <taxon>Bacilli</taxon>
        <taxon>Lactobacillales</taxon>
        <taxon>Enterococcaceae</taxon>
        <taxon>Tetragenococcus</taxon>
    </lineage>
</organism>
<name>A0AB35HQL7_TETHA</name>
<dbReference type="InterPro" id="IPR018913">
    <property type="entry name" value="BppU_N"/>
</dbReference>
<feature type="domain" description="BppU N-terminal" evidence="2">
    <location>
        <begin position="6"/>
        <end position="153"/>
    </location>
</feature>